<name>T1GNC4_MEGSC</name>
<dbReference type="InterPro" id="IPR001650">
    <property type="entry name" value="Helicase_C-like"/>
</dbReference>
<evidence type="ECO:0000313" key="2">
    <source>
        <dbReference type="EnsemblMetazoa" id="MESCA005071-PA"/>
    </source>
</evidence>
<dbReference type="OMA" id="NRIMTTW"/>
<dbReference type="EnsemblMetazoa" id="MESCA005071-RA">
    <property type="protein sequence ID" value="MESCA005071-PA"/>
    <property type="gene ID" value="MESCA005071"/>
</dbReference>
<sequence length="126" mass="14491">MKNPLFISTEKKATVLLGIKQFIYQIPEESTKTSILEMTAKVEALKNIFNKISFKQSIIFTNSQSRAESYKTYLVKEGWTSDVITGAMDQTDRLEIFKRFRTFQTKILVSTDLMSRGVDSEHLNLV</sequence>
<reference evidence="3" key="1">
    <citation type="submission" date="2013-02" db="EMBL/GenBank/DDBJ databases">
        <authorList>
            <person name="Hughes D."/>
        </authorList>
    </citation>
    <scope>NUCLEOTIDE SEQUENCE</scope>
    <source>
        <strain>Durham</strain>
        <strain evidence="3">NC isolate 2 -- Noor lab</strain>
    </source>
</reference>
<evidence type="ECO:0000313" key="3">
    <source>
        <dbReference type="Proteomes" id="UP000015102"/>
    </source>
</evidence>
<organism evidence="2 3">
    <name type="scientific">Megaselia scalaris</name>
    <name type="common">Humpbacked fly</name>
    <name type="synonym">Phora scalaris</name>
    <dbReference type="NCBI Taxonomy" id="36166"/>
    <lineage>
        <taxon>Eukaryota</taxon>
        <taxon>Metazoa</taxon>
        <taxon>Ecdysozoa</taxon>
        <taxon>Arthropoda</taxon>
        <taxon>Hexapoda</taxon>
        <taxon>Insecta</taxon>
        <taxon>Pterygota</taxon>
        <taxon>Neoptera</taxon>
        <taxon>Endopterygota</taxon>
        <taxon>Diptera</taxon>
        <taxon>Brachycera</taxon>
        <taxon>Muscomorpha</taxon>
        <taxon>Platypezoidea</taxon>
        <taxon>Phoridae</taxon>
        <taxon>Megaseliini</taxon>
        <taxon>Megaselia</taxon>
    </lineage>
</organism>
<dbReference type="AlphaFoldDB" id="T1GNC4"/>
<dbReference type="PROSITE" id="PS51194">
    <property type="entry name" value="HELICASE_CTER"/>
    <property type="match status" value="1"/>
</dbReference>
<reference evidence="2" key="2">
    <citation type="submission" date="2015-06" db="UniProtKB">
        <authorList>
            <consortium name="EnsemblMetazoa"/>
        </authorList>
    </citation>
    <scope>IDENTIFICATION</scope>
</reference>
<dbReference type="InterPro" id="IPR027417">
    <property type="entry name" value="P-loop_NTPase"/>
</dbReference>
<protein>
    <recommendedName>
        <fullName evidence="1">Helicase C-terminal domain-containing protein</fullName>
    </recommendedName>
</protein>
<feature type="domain" description="Helicase C-terminal" evidence="1">
    <location>
        <begin position="44"/>
        <end position="126"/>
    </location>
</feature>
<proteinExistence type="predicted"/>
<dbReference type="EMBL" id="CAQQ02389874">
    <property type="status" value="NOT_ANNOTATED_CDS"/>
    <property type="molecule type" value="Genomic_DNA"/>
</dbReference>
<dbReference type="SUPFAM" id="SSF52540">
    <property type="entry name" value="P-loop containing nucleoside triphosphate hydrolases"/>
    <property type="match status" value="1"/>
</dbReference>
<keyword evidence="3" id="KW-1185">Reference proteome</keyword>
<dbReference type="Pfam" id="PF00271">
    <property type="entry name" value="Helicase_C"/>
    <property type="match status" value="1"/>
</dbReference>
<evidence type="ECO:0000259" key="1">
    <source>
        <dbReference type="PROSITE" id="PS51194"/>
    </source>
</evidence>
<dbReference type="Gene3D" id="3.40.50.300">
    <property type="entry name" value="P-loop containing nucleotide triphosphate hydrolases"/>
    <property type="match status" value="1"/>
</dbReference>
<dbReference type="Proteomes" id="UP000015102">
    <property type="component" value="Unassembled WGS sequence"/>
</dbReference>
<dbReference type="HOGENOM" id="CLU_1987155_0_0_1"/>
<dbReference type="PANTHER" id="PTHR47958">
    <property type="entry name" value="ATP-DEPENDENT RNA HELICASE DBP3"/>
    <property type="match status" value="1"/>
</dbReference>
<dbReference type="STRING" id="36166.T1GNC4"/>
<accession>T1GNC4</accession>